<keyword evidence="1" id="KW-0472">Membrane</keyword>
<proteinExistence type="predicted"/>
<protein>
    <submittedName>
        <fullName evidence="2">Uncharacterized protein</fullName>
    </submittedName>
</protein>
<comment type="caution">
    <text evidence="2">The sequence shown here is derived from an EMBL/GenBank/DDBJ whole genome shotgun (WGS) entry which is preliminary data.</text>
</comment>
<keyword evidence="1" id="KW-0812">Transmembrane</keyword>
<keyword evidence="3" id="KW-1185">Reference proteome</keyword>
<evidence type="ECO:0000313" key="2">
    <source>
        <dbReference type="EMBL" id="KAK5636685.1"/>
    </source>
</evidence>
<dbReference type="AlphaFoldDB" id="A0AAN7UPN0"/>
<feature type="transmembrane region" description="Helical" evidence="1">
    <location>
        <begin position="96"/>
        <end position="113"/>
    </location>
</feature>
<evidence type="ECO:0000313" key="3">
    <source>
        <dbReference type="Proteomes" id="UP001305414"/>
    </source>
</evidence>
<keyword evidence="1" id="KW-1133">Transmembrane helix</keyword>
<evidence type="ECO:0000256" key="1">
    <source>
        <dbReference type="SAM" id="Phobius"/>
    </source>
</evidence>
<accession>A0AAN7UPN0</accession>
<dbReference type="Proteomes" id="UP001305414">
    <property type="component" value="Unassembled WGS sequence"/>
</dbReference>
<reference evidence="2 3" key="1">
    <citation type="submission" date="2023-10" db="EMBL/GenBank/DDBJ databases">
        <title>Draft genome sequence of Xylaria bambusicola isolate GMP-LS, the root and basal stem rot pathogen of sugarcane in Indonesia.</title>
        <authorList>
            <person name="Selvaraj P."/>
            <person name="Muralishankar V."/>
            <person name="Muruganantham S."/>
            <person name="Sp S."/>
            <person name="Haryani S."/>
            <person name="Lau K.J.X."/>
            <person name="Naqvi N.I."/>
        </authorList>
    </citation>
    <scope>NUCLEOTIDE SEQUENCE [LARGE SCALE GENOMIC DNA]</scope>
    <source>
        <strain evidence="2">GMP-LS</strain>
    </source>
</reference>
<gene>
    <name evidence="2" type="ORF">RRF57_012397</name>
</gene>
<sequence>MDPDDISSKDPETQLVLKCRKKPEVGDEPIQVLRERGWSRFGDTTASAIFMPGRMIFEGGLHATHKLCVCGKIAVVGKVECEGTLMLHKGSIQCRYVYLVAAALLYLWPNLLLH</sequence>
<organism evidence="2 3">
    <name type="scientific">Xylaria bambusicola</name>
    <dbReference type="NCBI Taxonomy" id="326684"/>
    <lineage>
        <taxon>Eukaryota</taxon>
        <taxon>Fungi</taxon>
        <taxon>Dikarya</taxon>
        <taxon>Ascomycota</taxon>
        <taxon>Pezizomycotina</taxon>
        <taxon>Sordariomycetes</taxon>
        <taxon>Xylariomycetidae</taxon>
        <taxon>Xylariales</taxon>
        <taxon>Xylariaceae</taxon>
        <taxon>Xylaria</taxon>
    </lineage>
</organism>
<dbReference type="EMBL" id="JAWHQM010000075">
    <property type="protein sequence ID" value="KAK5636685.1"/>
    <property type="molecule type" value="Genomic_DNA"/>
</dbReference>
<name>A0AAN7UPN0_9PEZI</name>